<dbReference type="Gene3D" id="3.90.550.10">
    <property type="entry name" value="Spore Coat Polysaccharide Biosynthesis Protein SpsA, Chain A"/>
    <property type="match status" value="1"/>
</dbReference>
<dbReference type="SUPFAM" id="SSF53448">
    <property type="entry name" value="Nucleotide-diphospho-sugar transferases"/>
    <property type="match status" value="1"/>
</dbReference>
<gene>
    <name evidence="4" type="primary">Acey_s0390.g553</name>
    <name evidence="4" type="ORF">Y032_0390g553</name>
</gene>
<feature type="chain" id="PRO_5001485840" description="ILEI/PANDER domain-containing protein" evidence="2">
    <location>
        <begin position="27"/>
        <end position="735"/>
    </location>
</feature>
<dbReference type="PROSITE" id="PS52031">
    <property type="entry name" value="GG_LECTIN"/>
    <property type="match status" value="2"/>
</dbReference>
<evidence type="ECO:0000313" key="4">
    <source>
        <dbReference type="EMBL" id="EYB81181.1"/>
    </source>
</evidence>
<dbReference type="Proteomes" id="UP000024635">
    <property type="component" value="Unassembled WGS sequence"/>
</dbReference>
<feature type="domain" description="ILEI/PANDER" evidence="3">
    <location>
        <begin position="100"/>
        <end position="186"/>
    </location>
</feature>
<proteinExistence type="predicted"/>
<dbReference type="AlphaFoldDB" id="A0A016RSB3"/>
<dbReference type="OrthoDB" id="440755at2759"/>
<dbReference type="STRING" id="53326.A0A016RSB3"/>
<dbReference type="GO" id="GO:0016266">
    <property type="term" value="P:protein O-linked glycosylation via N-acetyl-galactosamine"/>
    <property type="evidence" value="ECO:0007669"/>
    <property type="project" value="TreeGrafter"/>
</dbReference>
<evidence type="ECO:0000259" key="3">
    <source>
        <dbReference type="Pfam" id="PF15711"/>
    </source>
</evidence>
<feature type="compositionally biased region" description="Polar residues" evidence="1">
    <location>
        <begin position="29"/>
        <end position="43"/>
    </location>
</feature>
<dbReference type="GO" id="GO:0047223">
    <property type="term" value="F:beta-1,3-galactosyl-O-glycosyl-glycoprotein beta-1,3-N-acetylglucosaminyltransferase activity"/>
    <property type="evidence" value="ECO:0007669"/>
    <property type="project" value="TreeGrafter"/>
</dbReference>
<dbReference type="Pfam" id="PF15711">
    <property type="entry name" value="ILEI"/>
    <property type="match status" value="2"/>
</dbReference>
<reference evidence="5" key="1">
    <citation type="journal article" date="2015" name="Nat. Genet.">
        <title>The genome and transcriptome of the zoonotic hookworm Ancylostoma ceylanicum identify infection-specific gene families.</title>
        <authorList>
            <person name="Schwarz E.M."/>
            <person name="Hu Y."/>
            <person name="Antoshechkin I."/>
            <person name="Miller M.M."/>
            <person name="Sternberg P.W."/>
            <person name="Aroian R.V."/>
        </authorList>
    </citation>
    <scope>NUCLEOTIDE SEQUENCE</scope>
    <source>
        <strain evidence="5">HY135</strain>
    </source>
</reference>
<dbReference type="EMBL" id="JARK01001726">
    <property type="protein sequence ID" value="EYB81181.1"/>
    <property type="molecule type" value="Genomic_DNA"/>
</dbReference>
<evidence type="ECO:0000256" key="2">
    <source>
        <dbReference type="SAM" id="SignalP"/>
    </source>
</evidence>
<name>A0A016RSB3_9BILA</name>
<keyword evidence="2" id="KW-0732">Signal</keyword>
<dbReference type="PANTHER" id="PTHR46396:SF2">
    <property type="entry name" value="ILEI_PANDER DOMAIN-CONTAINING PROTEIN"/>
    <property type="match status" value="1"/>
</dbReference>
<dbReference type="CDD" id="cd13936">
    <property type="entry name" value="PANDER_like"/>
    <property type="match status" value="1"/>
</dbReference>
<dbReference type="GO" id="GO:0000139">
    <property type="term" value="C:Golgi membrane"/>
    <property type="evidence" value="ECO:0007669"/>
    <property type="project" value="TreeGrafter"/>
</dbReference>
<feature type="domain" description="ILEI/PANDER" evidence="3">
    <location>
        <begin position="304"/>
        <end position="391"/>
    </location>
</feature>
<comment type="caution">
    <text evidence="4">The sequence shown here is derived from an EMBL/GenBank/DDBJ whole genome shotgun (WGS) entry which is preliminary data.</text>
</comment>
<sequence>MRINRRAVFATLLVCSLVFIGHYVFSGTQSGPSDVSNHASSPKNTRKTMERSGMQEDQCIYDPSCSSPQVLFRIHAETANSPPFACVNDIRLFEGHELKNGFNIVSLNGSTGDIEQSASFDVAESDGKLINWLRSLPLSSIIIGVSFGDVAERVSSDARTALASFGATRVINWRGASSYAILGQRGLKQHAHELLVPQSDGRALHNIEGCFDIPLGDVGVINVTNELVDIQRIDPEKMAALAGSRSVDHTVQLGSEWKWCGMETPCTPEEIPMHFFTGEHKDDSPRLCVGGYMVFDRALNDAGRGLNLASIEPKTGRVSSVAHFDTYQDESSSLEEWLENVPLGNVMAVVSFDEASNMLSDMAKQIFYEMGSSMIHRLKFRASWYFVGHKGLAAYSPFEDLNIPTGNAWAKPIKTSFCLPKKLDAWRGRAAKGVPEVSLKPHNLPRRHFCLKHDGHGEFCDESRIDNLIHPQPLSDPRRKGDPVFNIPIVIAAGLSTESLRVCLESLMEQEGLNTQMVIVVYDKEYPENAELSSLFHVRSLPVNASDGYNSLILSALSAAFSVFPSAAAVAVIEEDITLSPDWLYYLSQTLPVLLSDASIDVIHTFNPNGFMDTSGDLSLVYRIGFQPPLFSYIITRKNQENTILNRDFHTEKGYDASILSQSRNAPKLALNAISCSNWQQQVDEVALEANSTSIVITCGDEVSDLARASHCFGLYFDEHFVTGVHKRIISSWGE</sequence>
<dbReference type="InterPro" id="IPR029044">
    <property type="entry name" value="Nucleotide-diphossugar_trans"/>
</dbReference>
<evidence type="ECO:0000256" key="1">
    <source>
        <dbReference type="SAM" id="MobiDB-lite"/>
    </source>
</evidence>
<dbReference type="InterPro" id="IPR052463">
    <property type="entry name" value="O-linked_mannose_GnT"/>
</dbReference>
<dbReference type="InterPro" id="IPR039477">
    <property type="entry name" value="ILEI/PANDER_dom"/>
</dbReference>
<protein>
    <recommendedName>
        <fullName evidence="3">ILEI/PANDER domain-containing protein</fullName>
    </recommendedName>
</protein>
<keyword evidence="5" id="KW-1185">Reference proteome</keyword>
<organism evidence="4 5">
    <name type="scientific">Ancylostoma ceylanicum</name>
    <dbReference type="NCBI Taxonomy" id="53326"/>
    <lineage>
        <taxon>Eukaryota</taxon>
        <taxon>Metazoa</taxon>
        <taxon>Ecdysozoa</taxon>
        <taxon>Nematoda</taxon>
        <taxon>Chromadorea</taxon>
        <taxon>Rhabditida</taxon>
        <taxon>Rhabditina</taxon>
        <taxon>Rhabditomorpha</taxon>
        <taxon>Strongyloidea</taxon>
        <taxon>Ancylostomatidae</taxon>
        <taxon>Ancylostomatinae</taxon>
        <taxon>Ancylostoma</taxon>
    </lineage>
</organism>
<evidence type="ECO:0000313" key="5">
    <source>
        <dbReference type="Proteomes" id="UP000024635"/>
    </source>
</evidence>
<dbReference type="PANTHER" id="PTHR46396">
    <property type="entry name" value="PROTEIN O-LINKED-MANNOSE BETA-1,2-N-ACETYLGLUCOSAMINYLTRANSFERASE 1"/>
    <property type="match status" value="1"/>
</dbReference>
<accession>A0A016RSB3</accession>
<feature type="region of interest" description="Disordered" evidence="1">
    <location>
        <begin position="29"/>
        <end position="53"/>
    </location>
</feature>
<feature type="signal peptide" evidence="2">
    <location>
        <begin position="1"/>
        <end position="26"/>
    </location>
</feature>